<feature type="compositionally biased region" description="Basic and acidic residues" evidence="1">
    <location>
        <begin position="1"/>
        <end position="12"/>
    </location>
</feature>
<sequence length="43" mass="5081">MDIKKNDSDYKPDITNYDYVWGSDQDEYTKDAAKSESNEEEDK</sequence>
<organism evidence="2 3">
    <name type="scientific">Paenibacillus roseopurpureus</name>
    <dbReference type="NCBI Taxonomy" id="2918901"/>
    <lineage>
        <taxon>Bacteria</taxon>
        <taxon>Bacillati</taxon>
        <taxon>Bacillota</taxon>
        <taxon>Bacilli</taxon>
        <taxon>Bacillales</taxon>
        <taxon>Paenibacillaceae</taxon>
        <taxon>Paenibacillus</taxon>
    </lineage>
</organism>
<accession>A0AA96LNR3</accession>
<name>A0AA96LNR3_9BACL</name>
<dbReference type="RefSeq" id="WP_279615879.1">
    <property type="nucleotide sequence ID" value="NZ_CP130319.1"/>
</dbReference>
<protein>
    <submittedName>
        <fullName evidence="2">Uncharacterized protein</fullName>
    </submittedName>
</protein>
<dbReference type="AlphaFoldDB" id="A0AA96LNR3"/>
<dbReference type="KEGG" id="proo:MJB10_04455"/>
<gene>
    <name evidence="2" type="ORF">MJB10_04455</name>
</gene>
<evidence type="ECO:0000256" key="1">
    <source>
        <dbReference type="SAM" id="MobiDB-lite"/>
    </source>
</evidence>
<dbReference type="Proteomes" id="UP001304650">
    <property type="component" value="Chromosome"/>
</dbReference>
<feature type="region of interest" description="Disordered" evidence="1">
    <location>
        <begin position="1"/>
        <end position="43"/>
    </location>
</feature>
<evidence type="ECO:0000313" key="3">
    <source>
        <dbReference type="Proteomes" id="UP001304650"/>
    </source>
</evidence>
<feature type="compositionally biased region" description="Basic and acidic residues" evidence="1">
    <location>
        <begin position="27"/>
        <end position="37"/>
    </location>
</feature>
<keyword evidence="3" id="KW-1185">Reference proteome</keyword>
<dbReference type="EMBL" id="CP130319">
    <property type="protein sequence ID" value="WNR45392.1"/>
    <property type="molecule type" value="Genomic_DNA"/>
</dbReference>
<reference evidence="2" key="1">
    <citation type="submission" date="2022-02" db="EMBL/GenBank/DDBJ databases">
        <title>Paenibacillus sp. MBLB1832 Whole Genome Shotgun Sequencing.</title>
        <authorList>
            <person name="Hwang C.Y."/>
            <person name="Cho E.-S."/>
            <person name="Seo M.-J."/>
        </authorList>
    </citation>
    <scope>NUCLEOTIDE SEQUENCE</scope>
    <source>
        <strain evidence="2">MBLB1832</strain>
    </source>
</reference>
<evidence type="ECO:0000313" key="2">
    <source>
        <dbReference type="EMBL" id="WNR45392.1"/>
    </source>
</evidence>
<proteinExistence type="predicted"/>